<protein>
    <submittedName>
        <fullName evidence="1">Uncharacterized protein</fullName>
    </submittedName>
</protein>
<gene>
    <name evidence="1" type="ORF">GCM10008096_12750</name>
</gene>
<evidence type="ECO:0000313" key="1">
    <source>
        <dbReference type="EMBL" id="GHD04850.1"/>
    </source>
</evidence>
<accession>A0ABQ3GG51</accession>
<organism evidence="1 2">
    <name type="scientific">Zhihengliuella salsuginis</name>
    <dbReference type="NCBI Taxonomy" id="578222"/>
    <lineage>
        <taxon>Bacteria</taxon>
        <taxon>Bacillati</taxon>
        <taxon>Actinomycetota</taxon>
        <taxon>Actinomycetes</taxon>
        <taxon>Micrococcales</taxon>
        <taxon>Micrococcaceae</taxon>
        <taxon>Zhihengliuella</taxon>
    </lineage>
</organism>
<evidence type="ECO:0000313" key="2">
    <source>
        <dbReference type="Proteomes" id="UP000642819"/>
    </source>
</evidence>
<reference evidence="2" key="1">
    <citation type="journal article" date="2019" name="Int. J. Syst. Evol. Microbiol.">
        <title>The Global Catalogue of Microorganisms (GCM) 10K type strain sequencing project: providing services to taxonomists for standard genome sequencing and annotation.</title>
        <authorList>
            <consortium name="The Broad Institute Genomics Platform"/>
            <consortium name="The Broad Institute Genome Sequencing Center for Infectious Disease"/>
            <person name="Wu L."/>
            <person name="Ma J."/>
        </authorList>
    </citation>
    <scope>NUCLEOTIDE SEQUENCE [LARGE SCALE GENOMIC DNA]</scope>
    <source>
        <strain evidence="2">KCTC 19466</strain>
    </source>
</reference>
<dbReference type="EMBL" id="BMXK01000005">
    <property type="protein sequence ID" value="GHD04850.1"/>
    <property type="molecule type" value="Genomic_DNA"/>
</dbReference>
<comment type="caution">
    <text evidence="1">The sequence shown here is derived from an EMBL/GenBank/DDBJ whole genome shotgun (WGS) entry which is preliminary data.</text>
</comment>
<name>A0ABQ3GG51_9MICC</name>
<keyword evidence="2" id="KW-1185">Reference proteome</keyword>
<sequence>MNSLVPAEGRIAFRLSVLSGFSIESGADWLTEESCMTLTTARYIRFEGPHPSDPNRKVGVFALANGLGNDGRLSASDHVWWRAANTFGNGAYPDPEAAVPGIYRENPEARAWFKTSAAHLISYTRGYLVLLNKYGQDCAVIRSGDPGRIIYEDDVQVVAVPHGADG</sequence>
<dbReference type="Proteomes" id="UP000642819">
    <property type="component" value="Unassembled WGS sequence"/>
</dbReference>
<proteinExistence type="predicted"/>